<evidence type="ECO:0000313" key="1">
    <source>
        <dbReference type="EMBL" id="WOC53125.1"/>
    </source>
</evidence>
<proteinExistence type="predicted"/>
<sequence>MNSKIVNAMSNANSNLFKQFEKIIGKNLSEYQIITELPLETTNGFMKADIVFVKVNKTTDKIEDVIVIENKLSNGTTFTARQKEGFGAILQNGQHTMNVKYSRPNLDQR</sequence>
<protein>
    <recommendedName>
        <fullName evidence="3">PD-(D/E)XK nuclease superfamily protein</fullName>
    </recommendedName>
</protein>
<dbReference type="Proteomes" id="UP001432059">
    <property type="component" value="Plasmid pQD2021"/>
</dbReference>
<geneLocation type="plasmid" evidence="1 2">
    <name>pQD2021</name>
</geneLocation>
<dbReference type="KEGG" id="bpor:BPO_p0042"/>
<reference evidence="1" key="1">
    <citation type="submission" date="2023-10" db="EMBL/GenBank/DDBJ databases">
        <title>Characterization and whole genome sequencing of a novel strain of Bergeyella porcorum QD2021 isolated from pig.</title>
        <authorList>
            <person name="Liu G."/>
            <person name="Chen C."/>
            <person name="Han X."/>
        </authorList>
    </citation>
    <scope>NUCLEOTIDE SEQUENCE</scope>
    <source>
        <strain evidence="1">QD2021</strain>
        <plasmid evidence="1">pQD2021</plasmid>
    </source>
</reference>
<gene>
    <name evidence="1" type="ORF">BPO_p0042</name>
</gene>
<name>A0AAU0F6X0_9FLAO</name>
<evidence type="ECO:0000313" key="2">
    <source>
        <dbReference type="Proteomes" id="UP001432059"/>
    </source>
</evidence>
<dbReference type="EMBL" id="CP136427">
    <property type="protein sequence ID" value="WOC53125.1"/>
    <property type="molecule type" value="Genomic_DNA"/>
</dbReference>
<keyword evidence="1" id="KW-0614">Plasmid</keyword>
<organism evidence="1 2">
    <name type="scientific">Bergeyella porcorum</name>
    <dbReference type="NCBI Taxonomy" id="1735111"/>
    <lineage>
        <taxon>Bacteria</taxon>
        <taxon>Pseudomonadati</taxon>
        <taxon>Bacteroidota</taxon>
        <taxon>Flavobacteriia</taxon>
        <taxon>Flavobacteriales</taxon>
        <taxon>Weeksellaceae</taxon>
        <taxon>Bergeyella</taxon>
    </lineage>
</organism>
<accession>A0AAU0F6X0</accession>
<keyword evidence="2" id="KW-1185">Reference proteome</keyword>
<evidence type="ECO:0008006" key="3">
    <source>
        <dbReference type="Google" id="ProtNLM"/>
    </source>
</evidence>
<dbReference type="AlphaFoldDB" id="A0AAU0F6X0"/>